<feature type="domain" description="Glutaredoxin" evidence="8">
    <location>
        <begin position="58"/>
        <end position="125"/>
    </location>
</feature>
<evidence type="ECO:0000256" key="1">
    <source>
        <dbReference type="ARBA" id="ARBA00022714"/>
    </source>
</evidence>
<dbReference type="STRING" id="5601.A0A0D2DYJ0"/>
<keyword evidence="10" id="KW-1185">Reference proteome</keyword>
<accession>A0A0D2DYJ0</accession>
<gene>
    <name evidence="9" type="ORF">PV04_06474</name>
</gene>
<evidence type="ECO:0000256" key="6">
    <source>
        <dbReference type="ARBA" id="ARBA00067618"/>
    </source>
</evidence>
<dbReference type="AlphaFoldDB" id="A0A0D2DYJ0"/>
<dbReference type="EMBL" id="KN846959">
    <property type="protein sequence ID" value="KIW67207.1"/>
    <property type="molecule type" value="Genomic_DNA"/>
</dbReference>
<keyword evidence="5" id="KW-0676">Redox-active center</keyword>
<dbReference type="FunFam" id="3.40.30.10:FF:000005">
    <property type="entry name" value="Glutaredoxin 5"/>
    <property type="match status" value="1"/>
</dbReference>
<dbReference type="Gene3D" id="3.40.30.10">
    <property type="entry name" value="Glutaredoxin"/>
    <property type="match status" value="1"/>
</dbReference>
<keyword evidence="3" id="KW-0408">Iron</keyword>
<evidence type="ECO:0000256" key="7">
    <source>
        <dbReference type="SAM" id="MobiDB-lite"/>
    </source>
</evidence>
<keyword evidence="1" id="KW-0001">2Fe-2S</keyword>
<evidence type="ECO:0000256" key="5">
    <source>
        <dbReference type="ARBA" id="ARBA00023284"/>
    </source>
</evidence>
<dbReference type="GO" id="GO:0046872">
    <property type="term" value="F:metal ion binding"/>
    <property type="evidence" value="ECO:0007669"/>
    <property type="project" value="UniProtKB-KW"/>
</dbReference>
<evidence type="ECO:0000259" key="8">
    <source>
        <dbReference type="Pfam" id="PF00462"/>
    </source>
</evidence>
<feature type="compositionally biased region" description="Basic and acidic residues" evidence="7">
    <location>
        <begin position="158"/>
        <end position="174"/>
    </location>
</feature>
<dbReference type="NCBIfam" id="TIGR00365">
    <property type="entry name" value="Grx4 family monothiol glutaredoxin"/>
    <property type="match status" value="1"/>
</dbReference>
<proteinExistence type="predicted"/>
<protein>
    <recommendedName>
        <fullName evidence="6">Monothiol glutaredoxin-5, mitochondrial</fullName>
    </recommendedName>
</protein>
<dbReference type="Pfam" id="PF00462">
    <property type="entry name" value="Glutaredoxin"/>
    <property type="match status" value="1"/>
</dbReference>
<keyword evidence="2" id="KW-0479">Metal-binding</keyword>
<evidence type="ECO:0000256" key="4">
    <source>
        <dbReference type="ARBA" id="ARBA00023014"/>
    </source>
</evidence>
<dbReference type="GO" id="GO:0044571">
    <property type="term" value="P:[2Fe-2S] cluster assembly"/>
    <property type="evidence" value="ECO:0007669"/>
    <property type="project" value="UniProtKB-ARBA"/>
</dbReference>
<name>A0A0D2DYJ0_9EURO</name>
<dbReference type="SUPFAM" id="SSF52833">
    <property type="entry name" value="Thioredoxin-like"/>
    <property type="match status" value="1"/>
</dbReference>
<dbReference type="PANTHER" id="PTHR10293:SF16">
    <property type="entry name" value="GLUTAREDOXIN-RELATED PROTEIN 5, MITOCHONDRIAL"/>
    <property type="match status" value="1"/>
</dbReference>
<dbReference type="Proteomes" id="UP000054266">
    <property type="component" value="Unassembled WGS sequence"/>
</dbReference>
<dbReference type="InterPro" id="IPR036249">
    <property type="entry name" value="Thioredoxin-like_sf"/>
</dbReference>
<dbReference type="GO" id="GO:0005759">
    <property type="term" value="C:mitochondrial matrix"/>
    <property type="evidence" value="ECO:0007669"/>
    <property type="project" value="TreeGrafter"/>
</dbReference>
<sequence>MLQRTLRLPALRGALASLSPSATHSTILPRITSQLSHTRLLSQEVRSAIDKAVASAPVVLFMKGTPETPQCGFSRTSIQILGLQGVDPAKFTAFNVLEDPDLRSGIKEYSDWPTIPQLYVDKEFIGGCDILINMHKDGSLAELLAEKKVLVTEDGDEVEHTEAGGDKEGGDVEGQKAGQARAETEQSTGGRSKDAKGERS</sequence>
<dbReference type="HOGENOM" id="CLU_026126_2_0_1"/>
<evidence type="ECO:0000256" key="3">
    <source>
        <dbReference type="ARBA" id="ARBA00023004"/>
    </source>
</evidence>
<dbReference type="PANTHER" id="PTHR10293">
    <property type="entry name" value="GLUTAREDOXIN FAMILY MEMBER"/>
    <property type="match status" value="1"/>
</dbReference>
<dbReference type="GO" id="GO:0015036">
    <property type="term" value="F:disulfide oxidoreductase activity"/>
    <property type="evidence" value="ECO:0007669"/>
    <property type="project" value="UniProtKB-ARBA"/>
</dbReference>
<dbReference type="InterPro" id="IPR002109">
    <property type="entry name" value="Glutaredoxin"/>
</dbReference>
<organism evidence="9 10">
    <name type="scientific">Phialophora macrospora</name>
    <dbReference type="NCBI Taxonomy" id="1851006"/>
    <lineage>
        <taxon>Eukaryota</taxon>
        <taxon>Fungi</taxon>
        <taxon>Dikarya</taxon>
        <taxon>Ascomycota</taxon>
        <taxon>Pezizomycotina</taxon>
        <taxon>Eurotiomycetes</taxon>
        <taxon>Chaetothyriomycetidae</taxon>
        <taxon>Chaetothyriales</taxon>
        <taxon>Herpotrichiellaceae</taxon>
        <taxon>Phialophora</taxon>
    </lineage>
</organism>
<dbReference type="GO" id="GO:0051537">
    <property type="term" value="F:2 iron, 2 sulfur cluster binding"/>
    <property type="evidence" value="ECO:0007669"/>
    <property type="project" value="UniProtKB-KW"/>
</dbReference>
<evidence type="ECO:0000313" key="9">
    <source>
        <dbReference type="EMBL" id="KIW67207.1"/>
    </source>
</evidence>
<evidence type="ECO:0000256" key="2">
    <source>
        <dbReference type="ARBA" id="ARBA00022723"/>
    </source>
</evidence>
<feature type="compositionally biased region" description="Basic and acidic residues" evidence="7">
    <location>
        <begin position="191"/>
        <end position="200"/>
    </location>
</feature>
<dbReference type="CDD" id="cd03028">
    <property type="entry name" value="GRX_PICOT_like"/>
    <property type="match status" value="1"/>
</dbReference>
<dbReference type="PROSITE" id="PS51354">
    <property type="entry name" value="GLUTAREDOXIN_2"/>
    <property type="match status" value="1"/>
</dbReference>
<feature type="region of interest" description="Disordered" evidence="7">
    <location>
        <begin position="153"/>
        <end position="200"/>
    </location>
</feature>
<reference evidence="9 10" key="1">
    <citation type="submission" date="2015-01" db="EMBL/GenBank/DDBJ databases">
        <title>The Genome Sequence of Capronia semiimmersa CBS27337.</title>
        <authorList>
            <consortium name="The Broad Institute Genomics Platform"/>
            <person name="Cuomo C."/>
            <person name="de Hoog S."/>
            <person name="Gorbushina A."/>
            <person name="Stielow B."/>
            <person name="Teixiera M."/>
            <person name="Abouelleil A."/>
            <person name="Chapman S.B."/>
            <person name="Priest M."/>
            <person name="Young S.K."/>
            <person name="Wortman J."/>
            <person name="Nusbaum C."/>
            <person name="Birren B."/>
        </authorList>
    </citation>
    <scope>NUCLEOTIDE SEQUENCE [LARGE SCALE GENOMIC DNA]</scope>
    <source>
        <strain evidence="9 10">CBS 27337</strain>
    </source>
</reference>
<keyword evidence="4" id="KW-0411">Iron-sulfur</keyword>
<evidence type="ECO:0000313" key="10">
    <source>
        <dbReference type="Proteomes" id="UP000054266"/>
    </source>
</evidence>
<dbReference type="InterPro" id="IPR004480">
    <property type="entry name" value="Monothiol_GRX-rel"/>
</dbReference>
<dbReference type="InterPro" id="IPR033658">
    <property type="entry name" value="GRX_PICOT-like"/>
</dbReference>